<dbReference type="Gene3D" id="1.10.1200.210">
    <property type="entry name" value="Chaperonin-like RbcX"/>
    <property type="match status" value="1"/>
</dbReference>
<dbReference type="GO" id="GO:0015979">
    <property type="term" value="P:photosynthesis"/>
    <property type="evidence" value="ECO:0007669"/>
    <property type="project" value="UniProtKB-KW"/>
</dbReference>
<evidence type="ECO:0000256" key="2">
    <source>
        <dbReference type="ARBA" id="ARBA00023186"/>
    </source>
</evidence>
<gene>
    <name evidence="5" type="ORF">TCHU04912_LOCUS7333</name>
</gene>
<evidence type="ECO:0000313" key="5">
    <source>
        <dbReference type="EMBL" id="CAD9205097.1"/>
    </source>
</evidence>
<dbReference type="PANTHER" id="PTHR33791">
    <property type="entry name" value="CHAPERONIN-LIKE RBCX PROTEIN 1, CHLOROPLASTIC"/>
    <property type="match status" value="1"/>
</dbReference>
<evidence type="ECO:0000256" key="3">
    <source>
        <dbReference type="ARBA" id="ARBA00023300"/>
    </source>
</evidence>
<dbReference type="GO" id="GO:0015977">
    <property type="term" value="P:carbon fixation"/>
    <property type="evidence" value="ECO:0007669"/>
    <property type="project" value="UniProtKB-KW"/>
</dbReference>
<name>A0A7S1SPP8_9CHLO</name>
<dbReference type="GO" id="GO:0044183">
    <property type="term" value="F:protein folding chaperone"/>
    <property type="evidence" value="ECO:0007669"/>
    <property type="project" value="InterPro"/>
</dbReference>
<dbReference type="GO" id="GO:0110102">
    <property type="term" value="P:ribulose bisphosphate carboxylase complex assembly"/>
    <property type="evidence" value="ECO:0007669"/>
    <property type="project" value="InterPro"/>
</dbReference>
<reference evidence="5" key="1">
    <citation type="submission" date="2021-01" db="EMBL/GenBank/DDBJ databases">
        <authorList>
            <person name="Corre E."/>
            <person name="Pelletier E."/>
            <person name="Niang G."/>
            <person name="Scheremetjew M."/>
            <person name="Finn R."/>
            <person name="Kale V."/>
            <person name="Holt S."/>
            <person name="Cochrane G."/>
            <person name="Meng A."/>
            <person name="Brown T."/>
            <person name="Cohen L."/>
        </authorList>
    </citation>
    <scope>NUCLEOTIDE SEQUENCE</scope>
    <source>
        <strain evidence="5">PLY429</strain>
    </source>
</reference>
<dbReference type="EMBL" id="HBGG01014364">
    <property type="protein sequence ID" value="CAD9205097.1"/>
    <property type="molecule type" value="Transcribed_RNA"/>
</dbReference>
<sequence>MLRPSARSVVAFEPLPVSHCIGGLGARDGVRCVLPLRRHLTPSPAPQWTRTASKGVLALQPGDDGYGMYVPADALGGDTPENKAAKSLSTLMTYVAVRIVMEQMSGDRHRSPMYNRLRDYINDEAPIREGREWLEGLLRHPENEMRMVALRIIETREIYVDKVFDWDDLKEGTLIKVKQDNNAVKREWMMECMSSGGDGDSCAPQWPEGDSRSSGE</sequence>
<accession>A0A7S1SPP8</accession>
<evidence type="ECO:0000256" key="1">
    <source>
        <dbReference type="ARBA" id="ARBA00022531"/>
    </source>
</evidence>
<proteinExistence type="predicted"/>
<evidence type="ECO:0000256" key="4">
    <source>
        <dbReference type="SAM" id="MobiDB-lite"/>
    </source>
</evidence>
<keyword evidence="1" id="KW-0602">Photosynthesis</keyword>
<dbReference type="Pfam" id="PF02341">
    <property type="entry name" value="RbcX"/>
    <property type="match status" value="1"/>
</dbReference>
<dbReference type="PANTHER" id="PTHR33791:SF1">
    <property type="entry name" value="RUBISCO CHAPERONE RBCX"/>
    <property type="match status" value="1"/>
</dbReference>
<keyword evidence="3" id="KW-0120">Carbon dioxide fixation</keyword>
<keyword evidence="2" id="KW-0143">Chaperone</keyword>
<dbReference type="InterPro" id="IPR038052">
    <property type="entry name" value="Chaperonin_RbcX_sf"/>
</dbReference>
<dbReference type="SUPFAM" id="SSF158615">
    <property type="entry name" value="RbcX-like"/>
    <property type="match status" value="1"/>
</dbReference>
<organism evidence="5">
    <name type="scientific">Tetraselmis chuii</name>
    <dbReference type="NCBI Taxonomy" id="63592"/>
    <lineage>
        <taxon>Eukaryota</taxon>
        <taxon>Viridiplantae</taxon>
        <taxon>Chlorophyta</taxon>
        <taxon>core chlorophytes</taxon>
        <taxon>Chlorodendrophyceae</taxon>
        <taxon>Chlorodendrales</taxon>
        <taxon>Chlorodendraceae</taxon>
        <taxon>Tetraselmis</taxon>
    </lineage>
</organism>
<feature type="region of interest" description="Disordered" evidence="4">
    <location>
        <begin position="195"/>
        <end position="216"/>
    </location>
</feature>
<dbReference type="InterPro" id="IPR003435">
    <property type="entry name" value="Chaperonin_RcbX"/>
</dbReference>
<protein>
    <submittedName>
        <fullName evidence="5">Uncharacterized protein</fullName>
    </submittedName>
</protein>
<dbReference type="AlphaFoldDB" id="A0A7S1SPP8"/>